<organism evidence="2 3">
    <name type="scientific">Streptomyces siamensis</name>
    <dbReference type="NCBI Taxonomy" id="1274986"/>
    <lineage>
        <taxon>Bacteria</taxon>
        <taxon>Bacillati</taxon>
        <taxon>Actinomycetota</taxon>
        <taxon>Actinomycetes</taxon>
        <taxon>Kitasatosporales</taxon>
        <taxon>Streptomycetaceae</taxon>
        <taxon>Streptomyces</taxon>
    </lineage>
</organism>
<gene>
    <name evidence="2" type="ORF">GCM10023335_51840</name>
</gene>
<proteinExistence type="predicted"/>
<dbReference type="Pfam" id="PF13924">
    <property type="entry name" value="Lipocalin_5"/>
    <property type="match status" value="1"/>
</dbReference>
<dbReference type="Proteomes" id="UP001501759">
    <property type="component" value="Unassembled WGS sequence"/>
</dbReference>
<dbReference type="InterPro" id="IPR024311">
    <property type="entry name" value="Lipocalin-like"/>
</dbReference>
<comment type="caution">
    <text evidence="2">The sequence shown here is derived from an EMBL/GenBank/DDBJ whole genome shotgun (WGS) entry which is preliminary data.</text>
</comment>
<evidence type="ECO:0000313" key="3">
    <source>
        <dbReference type="Proteomes" id="UP001501759"/>
    </source>
</evidence>
<feature type="domain" description="Lipocalin-like" evidence="1">
    <location>
        <begin position="25"/>
        <end position="159"/>
    </location>
</feature>
<dbReference type="RefSeq" id="WP_345653993.1">
    <property type="nucleotide sequence ID" value="NZ_BAABKB010000021.1"/>
</dbReference>
<dbReference type="EMBL" id="BAABKB010000021">
    <property type="protein sequence ID" value="GAA5021202.1"/>
    <property type="molecule type" value="Genomic_DNA"/>
</dbReference>
<accession>A0ABP9J731</accession>
<protein>
    <submittedName>
        <fullName evidence="2">Lipocalin-like domain-containing protein</fullName>
    </submittedName>
</protein>
<keyword evidence="3" id="KW-1185">Reference proteome</keyword>
<evidence type="ECO:0000313" key="2">
    <source>
        <dbReference type="EMBL" id="GAA5021202.1"/>
    </source>
</evidence>
<sequence>MTVDDQAAAESEREARDEVRGKLLGTWQLVSYTARSTDGDVVQPLGPTPYGLIVYTLEGYMSAQLGRGERPRLESARLEDAATDELARAAIGYVAYGGPFEVTGPGTVEHHVTTSLFPNWIGRTQARTVRFDGPLLRLGLATPTRLWGAERTAELTWIRPA</sequence>
<reference evidence="3" key="1">
    <citation type="journal article" date="2019" name="Int. J. Syst. Evol. Microbiol.">
        <title>The Global Catalogue of Microorganisms (GCM) 10K type strain sequencing project: providing services to taxonomists for standard genome sequencing and annotation.</title>
        <authorList>
            <consortium name="The Broad Institute Genomics Platform"/>
            <consortium name="The Broad Institute Genome Sequencing Center for Infectious Disease"/>
            <person name="Wu L."/>
            <person name="Ma J."/>
        </authorList>
    </citation>
    <scope>NUCLEOTIDE SEQUENCE [LARGE SCALE GENOMIC DNA]</scope>
    <source>
        <strain evidence="3">JCM 18409</strain>
    </source>
</reference>
<name>A0ABP9J731_9ACTN</name>
<evidence type="ECO:0000259" key="1">
    <source>
        <dbReference type="Pfam" id="PF13924"/>
    </source>
</evidence>